<keyword evidence="9" id="KW-1185">Reference proteome</keyword>
<feature type="transmembrane region" description="Helical" evidence="7">
    <location>
        <begin position="106"/>
        <end position="126"/>
    </location>
</feature>
<keyword evidence="5 7" id="KW-0472">Membrane</keyword>
<dbReference type="Gene3D" id="1.20.1250.20">
    <property type="entry name" value="MFS general substrate transporter like domains"/>
    <property type="match status" value="1"/>
</dbReference>
<gene>
    <name evidence="8" type="ORF">TrRE_jg6750</name>
</gene>
<evidence type="ECO:0000256" key="3">
    <source>
        <dbReference type="ARBA" id="ARBA00022692"/>
    </source>
</evidence>
<organism evidence="8 9">
    <name type="scientific">Triparma retinervis</name>
    <dbReference type="NCBI Taxonomy" id="2557542"/>
    <lineage>
        <taxon>Eukaryota</taxon>
        <taxon>Sar</taxon>
        <taxon>Stramenopiles</taxon>
        <taxon>Ochrophyta</taxon>
        <taxon>Bolidophyceae</taxon>
        <taxon>Parmales</taxon>
        <taxon>Triparmaceae</taxon>
        <taxon>Triparma</taxon>
    </lineage>
</organism>
<dbReference type="GO" id="GO:0016020">
    <property type="term" value="C:membrane"/>
    <property type="evidence" value="ECO:0007669"/>
    <property type="project" value="UniProtKB-SubCell"/>
</dbReference>
<sequence length="245" mass="25773">MSAARVLLGGFLLHLVLGTIYMWGNISIYVTSYLREYNSDATSTSTLSIFSSSLFFQAIFMPVGGLLERSYGPRTTGYVAVMCVASGAFLCSVCKSVPAFCLAQAVYGSGIGIGYIAPLSCGYRHLPSRKGLVSGLIVGGFGAGSFVFNLAATQFVNPGNEKVPDGEDYYPEGGEVAEAIPGMYRLLAAAYLVLGLGGSSLLSDPDEEVPLPILAAKGMQPLMQDISEGDEGEEEEEKEEGEVGG</sequence>
<dbReference type="PANTHER" id="PTHR43385">
    <property type="entry name" value="RIBOFLAVIN TRANSPORTER RIBJ"/>
    <property type="match status" value="1"/>
</dbReference>
<name>A0A9W6ZS76_9STRA</name>
<evidence type="ECO:0000313" key="8">
    <source>
        <dbReference type="EMBL" id="GMH56422.1"/>
    </source>
</evidence>
<feature type="compositionally biased region" description="Acidic residues" evidence="6">
    <location>
        <begin position="227"/>
        <end position="245"/>
    </location>
</feature>
<evidence type="ECO:0000313" key="9">
    <source>
        <dbReference type="Proteomes" id="UP001165082"/>
    </source>
</evidence>
<keyword evidence="4 7" id="KW-1133">Transmembrane helix</keyword>
<dbReference type="InterPro" id="IPR036259">
    <property type="entry name" value="MFS_trans_sf"/>
</dbReference>
<feature type="transmembrane region" description="Helical" evidence="7">
    <location>
        <begin position="79"/>
        <end position="100"/>
    </location>
</feature>
<comment type="caution">
    <text evidence="8">The sequence shown here is derived from an EMBL/GenBank/DDBJ whole genome shotgun (WGS) entry which is preliminary data.</text>
</comment>
<dbReference type="InterPro" id="IPR052983">
    <property type="entry name" value="MFS_Riboflavin_Transporter"/>
</dbReference>
<feature type="transmembrane region" description="Helical" evidence="7">
    <location>
        <begin position="133"/>
        <end position="152"/>
    </location>
</feature>
<reference evidence="8" key="1">
    <citation type="submission" date="2022-07" db="EMBL/GenBank/DDBJ databases">
        <title>Genome analysis of Parmales, a sister group of diatoms, reveals the evolutionary specialization of diatoms from phago-mixotrophs to photoautotrophs.</title>
        <authorList>
            <person name="Ban H."/>
            <person name="Sato S."/>
            <person name="Yoshikawa S."/>
            <person name="Kazumasa Y."/>
            <person name="Nakamura Y."/>
            <person name="Ichinomiya M."/>
            <person name="Saitoh K."/>
            <person name="Sato N."/>
            <person name="Blanc-Mathieu R."/>
            <person name="Endo H."/>
            <person name="Kuwata A."/>
            <person name="Ogata H."/>
        </authorList>
    </citation>
    <scope>NUCLEOTIDE SEQUENCE</scope>
</reference>
<dbReference type="EMBL" id="BRXZ01002186">
    <property type="protein sequence ID" value="GMH56422.1"/>
    <property type="molecule type" value="Genomic_DNA"/>
</dbReference>
<evidence type="ECO:0000256" key="2">
    <source>
        <dbReference type="ARBA" id="ARBA00022448"/>
    </source>
</evidence>
<protein>
    <recommendedName>
        <fullName evidence="10">Major facilitator superfamily (MFS) profile domain-containing protein</fullName>
    </recommendedName>
</protein>
<evidence type="ECO:0008006" key="10">
    <source>
        <dbReference type="Google" id="ProtNLM"/>
    </source>
</evidence>
<dbReference type="OrthoDB" id="410267at2759"/>
<evidence type="ECO:0000256" key="4">
    <source>
        <dbReference type="ARBA" id="ARBA00022989"/>
    </source>
</evidence>
<comment type="subcellular location">
    <subcellularLocation>
        <location evidence="1">Membrane</location>
        <topology evidence="1">Multi-pass membrane protein</topology>
    </subcellularLocation>
</comment>
<dbReference type="Proteomes" id="UP001165082">
    <property type="component" value="Unassembled WGS sequence"/>
</dbReference>
<feature type="transmembrane region" description="Helical" evidence="7">
    <location>
        <begin position="46"/>
        <end position="67"/>
    </location>
</feature>
<evidence type="ECO:0000256" key="1">
    <source>
        <dbReference type="ARBA" id="ARBA00004141"/>
    </source>
</evidence>
<dbReference type="PANTHER" id="PTHR43385:SF1">
    <property type="entry name" value="RIBOFLAVIN TRANSPORTER RIBJ"/>
    <property type="match status" value="1"/>
</dbReference>
<keyword evidence="2" id="KW-0813">Transport</keyword>
<accession>A0A9W6ZS76</accession>
<evidence type="ECO:0000256" key="5">
    <source>
        <dbReference type="ARBA" id="ARBA00023136"/>
    </source>
</evidence>
<dbReference type="AlphaFoldDB" id="A0A9W6ZS76"/>
<evidence type="ECO:0000256" key="7">
    <source>
        <dbReference type="SAM" id="Phobius"/>
    </source>
</evidence>
<evidence type="ECO:0000256" key="6">
    <source>
        <dbReference type="SAM" id="MobiDB-lite"/>
    </source>
</evidence>
<proteinExistence type="predicted"/>
<feature type="non-terminal residue" evidence="8">
    <location>
        <position position="1"/>
    </location>
</feature>
<dbReference type="SUPFAM" id="SSF103473">
    <property type="entry name" value="MFS general substrate transporter"/>
    <property type="match status" value="1"/>
</dbReference>
<feature type="region of interest" description="Disordered" evidence="6">
    <location>
        <begin position="220"/>
        <end position="245"/>
    </location>
</feature>
<keyword evidence="3 7" id="KW-0812">Transmembrane</keyword>